<dbReference type="OrthoDB" id="5280547at2759"/>
<dbReference type="EMBL" id="KZ613854">
    <property type="protein sequence ID" value="PMD55759.1"/>
    <property type="molecule type" value="Genomic_DNA"/>
</dbReference>
<dbReference type="InParanoid" id="A0A2J6SYB3"/>
<dbReference type="GeneID" id="36596790"/>
<protein>
    <submittedName>
        <fullName evidence="1">Uncharacterized protein</fullName>
    </submittedName>
</protein>
<dbReference type="STRING" id="1095630.A0A2J6SYB3"/>
<organism evidence="1 2">
    <name type="scientific">Hyaloscypha bicolor E</name>
    <dbReference type="NCBI Taxonomy" id="1095630"/>
    <lineage>
        <taxon>Eukaryota</taxon>
        <taxon>Fungi</taxon>
        <taxon>Dikarya</taxon>
        <taxon>Ascomycota</taxon>
        <taxon>Pezizomycotina</taxon>
        <taxon>Leotiomycetes</taxon>
        <taxon>Helotiales</taxon>
        <taxon>Hyaloscyphaceae</taxon>
        <taxon>Hyaloscypha</taxon>
        <taxon>Hyaloscypha bicolor</taxon>
    </lineage>
</organism>
<gene>
    <name evidence="1" type="ORF">K444DRAFT_78872</name>
</gene>
<evidence type="ECO:0000313" key="2">
    <source>
        <dbReference type="Proteomes" id="UP000235371"/>
    </source>
</evidence>
<dbReference type="Proteomes" id="UP000235371">
    <property type="component" value="Unassembled WGS sequence"/>
</dbReference>
<name>A0A2J6SYB3_9HELO</name>
<dbReference type="AlphaFoldDB" id="A0A2J6SYB3"/>
<keyword evidence="2" id="KW-1185">Reference proteome</keyword>
<accession>A0A2J6SYB3</accession>
<proteinExistence type="predicted"/>
<sequence length="263" mass="29984">MRMQLQFVFSIYIKCLIKGEACPPNNVWSPQIKKAMTADDTHATDLAYIVSRFTNFHASIRSKLQTDSDIILREALLLDAELEEWDMQLPQSWRYRLKQHAEETAVMFKGVSHRYRDFWTARIYNHYRWCRILVNKLLLIQLGPFSSEDAAQRSKSLDLISRQAADICSSVSIQFHKPTLLQEAKQNGVPALSRCFLPLFPLAVAGSAIGVSDELHDWVISMLEIIGHGKGVAQALYLIPGTKPQREKWQLFGDGPSDCYLLS</sequence>
<dbReference type="RefSeq" id="XP_024732663.1">
    <property type="nucleotide sequence ID" value="XM_024888714.1"/>
</dbReference>
<dbReference type="PANTHER" id="PTHR38791">
    <property type="entry name" value="ZN(II)2CYS6 TRANSCRIPTION FACTOR (EUROFUNG)-RELATED-RELATED"/>
    <property type="match status" value="1"/>
</dbReference>
<dbReference type="PANTHER" id="PTHR38791:SF5">
    <property type="entry name" value="TRANSCRIPTION FACTOR DBAG-RELATED"/>
    <property type="match status" value="1"/>
</dbReference>
<dbReference type="InterPro" id="IPR053175">
    <property type="entry name" value="DHMBA_Reg_Transcription_Factor"/>
</dbReference>
<evidence type="ECO:0000313" key="1">
    <source>
        <dbReference type="EMBL" id="PMD55759.1"/>
    </source>
</evidence>
<reference evidence="1 2" key="1">
    <citation type="submission" date="2016-04" db="EMBL/GenBank/DDBJ databases">
        <title>A degradative enzymes factory behind the ericoid mycorrhizal symbiosis.</title>
        <authorList>
            <consortium name="DOE Joint Genome Institute"/>
            <person name="Martino E."/>
            <person name="Morin E."/>
            <person name="Grelet G."/>
            <person name="Kuo A."/>
            <person name="Kohler A."/>
            <person name="Daghino S."/>
            <person name="Barry K."/>
            <person name="Choi C."/>
            <person name="Cichocki N."/>
            <person name="Clum A."/>
            <person name="Copeland A."/>
            <person name="Hainaut M."/>
            <person name="Haridas S."/>
            <person name="Labutti K."/>
            <person name="Lindquist E."/>
            <person name="Lipzen A."/>
            <person name="Khouja H.-R."/>
            <person name="Murat C."/>
            <person name="Ohm R."/>
            <person name="Olson A."/>
            <person name="Spatafora J."/>
            <person name="Veneault-Fourrey C."/>
            <person name="Henrissat B."/>
            <person name="Grigoriev I."/>
            <person name="Martin F."/>
            <person name="Perotto S."/>
        </authorList>
    </citation>
    <scope>NUCLEOTIDE SEQUENCE [LARGE SCALE GENOMIC DNA]</scope>
    <source>
        <strain evidence="1 2">E</strain>
    </source>
</reference>